<dbReference type="Gene3D" id="3.40.50.1820">
    <property type="entry name" value="alpha/beta hydrolase"/>
    <property type="match status" value="1"/>
</dbReference>
<dbReference type="Pfam" id="PF13193">
    <property type="entry name" value="AMP-binding_C"/>
    <property type="match status" value="1"/>
</dbReference>
<evidence type="ECO:0000313" key="8">
    <source>
        <dbReference type="Proteomes" id="UP000294958"/>
    </source>
</evidence>
<dbReference type="InterPro" id="IPR020802">
    <property type="entry name" value="TesA-like"/>
</dbReference>
<dbReference type="GO" id="GO:0047527">
    <property type="term" value="F:2,3-dihydroxybenzoate-serine ligase activity"/>
    <property type="evidence" value="ECO:0007669"/>
    <property type="project" value="TreeGrafter"/>
</dbReference>
<dbReference type="STRING" id="69279.BG36_19475"/>
<dbReference type="InterPro" id="IPR020845">
    <property type="entry name" value="AMP-binding_CS"/>
</dbReference>
<dbReference type="InterPro" id="IPR036736">
    <property type="entry name" value="ACP-like_sf"/>
</dbReference>
<evidence type="ECO:0000256" key="1">
    <source>
        <dbReference type="ARBA" id="ARBA00001957"/>
    </source>
</evidence>
<evidence type="ECO:0000256" key="3">
    <source>
        <dbReference type="ARBA" id="ARBA00022553"/>
    </source>
</evidence>
<evidence type="ECO:0000259" key="4">
    <source>
        <dbReference type="PROSITE" id="PS50075"/>
    </source>
</evidence>
<dbReference type="EMBL" id="JENY01000044">
    <property type="protein sequence ID" value="EXL01415.1"/>
    <property type="molecule type" value="Genomic_DNA"/>
</dbReference>
<dbReference type="InterPro" id="IPR029058">
    <property type="entry name" value="AB_hydrolase_fold"/>
</dbReference>
<keyword evidence="2" id="KW-0596">Phosphopantetheine</keyword>
<comment type="caution">
    <text evidence="5">The sequence shown here is derived from an EMBL/GenBank/DDBJ whole genome shotgun (WGS) entry which is preliminary data.</text>
</comment>
<dbReference type="FunFam" id="3.40.50.980:FF:000002">
    <property type="entry name" value="Enterobactin synthetase component F"/>
    <property type="match status" value="1"/>
</dbReference>
<dbReference type="InterPro" id="IPR045851">
    <property type="entry name" value="AMP-bd_C_sf"/>
</dbReference>
<dbReference type="Pfam" id="PF00501">
    <property type="entry name" value="AMP-binding"/>
    <property type="match status" value="1"/>
</dbReference>
<dbReference type="InterPro" id="IPR025110">
    <property type="entry name" value="AMP-bd_C"/>
</dbReference>
<dbReference type="PANTHER" id="PTHR45527">
    <property type="entry name" value="NONRIBOSOMAL PEPTIDE SYNTHETASE"/>
    <property type="match status" value="1"/>
</dbReference>
<dbReference type="OrthoDB" id="9803968at2"/>
<organism evidence="5 7">
    <name type="scientific">Aquamicrobium defluvii</name>
    <dbReference type="NCBI Taxonomy" id="69279"/>
    <lineage>
        <taxon>Bacteria</taxon>
        <taxon>Pseudomonadati</taxon>
        <taxon>Pseudomonadota</taxon>
        <taxon>Alphaproteobacteria</taxon>
        <taxon>Hyphomicrobiales</taxon>
        <taxon>Phyllobacteriaceae</taxon>
        <taxon>Aquamicrobium</taxon>
    </lineage>
</organism>
<dbReference type="InterPro" id="IPR010071">
    <property type="entry name" value="AA_adenyl_dom"/>
</dbReference>
<protein>
    <submittedName>
        <fullName evidence="5">Enterobactin synthase</fullName>
    </submittedName>
    <submittedName>
        <fullName evidence="6">Enterobactin synthetase component F</fullName>
    </submittedName>
</protein>
<dbReference type="SUPFAM" id="SSF52777">
    <property type="entry name" value="CoA-dependent acyltransferases"/>
    <property type="match status" value="2"/>
</dbReference>
<dbReference type="HOGENOM" id="CLU_000022_2_13_5"/>
<dbReference type="PROSITE" id="PS00455">
    <property type="entry name" value="AMP_BINDING"/>
    <property type="match status" value="1"/>
</dbReference>
<dbReference type="NCBIfam" id="TIGR01733">
    <property type="entry name" value="AA-adenyl-dom"/>
    <property type="match status" value="1"/>
</dbReference>
<gene>
    <name evidence="5" type="ORF">BG36_19475</name>
    <name evidence="6" type="ORF">DES43_14318</name>
</gene>
<dbReference type="eggNOG" id="COG1020">
    <property type="taxonomic scope" value="Bacteria"/>
</dbReference>
<dbReference type="PANTHER" id="PTHR45527:SF1">
    <property type="entry name" value="FATTY ACID SYNTHASE"/>
    <property type="match status" value="1"/>
</dbReference>
<dbReference type="SUPFAM" id="SSF47336">
    <property type="entry name" value="ACP-like"/>
    <property type="match status" value="1"/>
</dbReference>
<dbReference type="PROSITE" id="PS50075">
    <property type="entry name" value="CARRIER"/>
    <property type="match status" value="1"/>
</dbReference>
<sequence length="1294" mass="140638">MDAKPPAAISGTGAPLTEAQTGLWYTQRIDPANPILNTGQYLDIAGPLDVRAFRTAVDATVEEAEALSLRFEDRPDGPVQVVDPARRPFLEVVDVSGADDPAAEALALIGADTNTPLDLARDRIASFRLYRLSDERHFFYERIHHLAIDGFGMVLVTNRVAERYSCLMKGTEPAARFPPLQVALDDDRAYAGSEKREADRAFWHEAMAGLEPVSGMAPGRAISGPSFHRTSFYLPQGFMERLQVFASEAKVTWPDALTALVAAYCRRFAGTEEIVVGVPYMGRLGNSAARVPCMLMNVLPLRIAPDEAQAMGDFLVGVSKQMMRARRHGRYRSEQLRRDLGLVGGQRRLYGPLINMQPFDLPPAMPGLDVRLNILGAGAVDDITFTFRGDAVSALLMEVDSNPALYSAEATRAHSRRLAAFLEKAMEAATLADVPTACEADVQRYLLEANRTGHEVPDMTLAALIEAKMRATPDAPALVFGDTVLSYAELDRRTAALAGELVKLGAGRDRIVAVALPRSLELVVALIATLRAGAAWLPLDLDNPPQRLARIVASAEPVCVLAEPGNEAFSGAHVLAPTEWPTEPGVALPQVQPGDMAYVIYTSGSTGEPKGVVIEHRAIVNRLEWMRIHYGFSADDRFLQKTPATFDVSVWEFFLPFLCGARLVVAPPGAHRDPAAIAALVRRHDITTLHFVPSMLSAFLASPASQGLRVARTFCSGEELTADHRDRFHQRITGELHNLYGPTEAAVDVSYWPAGPDDTSSPVPIGFPVWNTRLYVLDERLRPLPPGVAGHLYLAGVQLARCYLGRPDLTAERFVADPFRPDERMYMTGDLARLREDGAVVYLGRCDHQVKIRGLRIELGEIEAAIAGSGLVNDAAVIVREDRPGDKRIVAYVVPGEGYEAERLRRHMAARLADYMVPSAIVEMEAMPVNANGKLDRKALPAPSFEGMAARAPATPTEAALCQLVGDVLGLDALPDPDADFFNLGGDSLLAVHLLLRVQERFGFDPGLGVLFEHPTIATLAAAIDADRVHDSGLEPIIRLRGGDEGRPPLFIVHPAGGLSWGYRTLARSLGAGRAVYGLQSPAIDPDHPLPDSLDALAADYAKRIAEIYPQGPYHLAGWSVGGIIAHAMAVHLQARGKKVGVVAMLDSYPAECWRAEPEPDEAAALRALLAIAGYDPNAHPQLTTRGAIIAFLRAGDSPLGNLPRTALDGVVRVVLDTNRLVRTHYHGRYEGTVMHVRAGLDHRERPDLVPELWLAHAAMLDRIEVPFLHPQLTAPATSALIAPELDRRLAEYD</sequence>
<dbReference type="FunFam" id="2.30.38.10:FF:000001">
    <property type="entry name" value="Non-ribosomal peptide synthetase PvdI"/>
    <property type="match status" value="1"/>
</dbReference>
<comment type="cofactor">
    <cofactor evidence="1">
        <name>pantetheine 4'-phosphate</name>
        <dbReference type="ChEBI" id="CHEBI:47942"/>
    </cofactor>
</comment>
<proteinExistence type="predicted"/>
<dbReference type="EMBL" id="SNZF01000043">
    <property type="protein sequence ID" value="TDR30542.1"/>
    <property type="molecule type" value="Genomic_DNA"/>
</dbReference>
<dbReference type="Pfam" id="PF00975">
    <property type="entry name" value="Thioesterase"/>
    <property type="match status" value="1"/>
</dbReference>
<dbReference type="SUPFAM" id="SSF53474">
    <property type="entry name" value="alpha/beta-Hydrolases"/>
    <property type="match status" value="1"/>
</dbReference>
<dbReference type="InterPro" id="IPR023213">
    <property type="entry name" value="CAT-like_dom_sf"/>
</dbReference>
<dbReference type="GO" id="GO:0043041">
    <property type="term" value="P:amino acid activation for nonribosomal peptide biosynthetic process"/>
    <property type="evidence" value="ECO:0007669"/>
    <property type="project" value="TreeGrafter"/>
</dbReference>
<keyword evidence="3" id="KW-0597">Phosphoprotein</keyword>
<reference evidence="5 7" key="1">
    <citation type="submission" date="2014-02" db="EMBL/GenBank/DDBJ databases">
        <title>Aquamicrobium defluvii Genome sequencing.</title>
        <authorList>
            <person name="Wang X."/>
        </authorList>
    </citation>
    <scope>NUCLEOTIDE SEQUENCE [LARGE SCALE GENOMIC DNA]</scope>
    <source>
        <strain evidence="5 7">W13Z1</strain>
    </source>
</reference>
<dbReference type="Gene3D" id="3.30.559.30">
    <property type="entry name" value="Nonribosomal peptide synthetase, condensation domain"/>
    <property type="match status" value="1"/>
</dbReference>
<dbReference type="GO" id="GO:0005829">
    <property type="term" value="C:cytosol"/>
    <property type="evidence" value="ECO:0007669"/>
    <property type="project" value="TreeGrafter"/>
</dbReference>
<dbReference type="FunFam" id="3.40.50.12780:FF:000012">
    <property type="entry name" value="Non-ribosomal peptide synthetase"/>
    <property type="match status" value="1"/>
</dbReference>
<dbReference type="GO" id="GO:0009239">
    <property type="term" value="P:enterobactin biosynthetic process"/>
    <property type="evidence" value="ECO:0007669"/>
    <property type="project" value="TreeGrafter"/>
</dbReference>
<keyword evidence="8" id="KW-1185">Reference proteome</keyword>
<dbReference type="SUPFAM" id="SSF56801">
    <property type="entry name" value="Acetyl-CoA synthetase-like"/>
    <property type="match status" value="1"/>
</dbReference>
<dbReference type="Pfam" id="PF00668">
    <property type="entry name" value="Condensation"/>
    <property type="match status" value="1"/>
</dbReference>
<dbReference type="SMART" id="SM00824">
    <property type="entry name" value="PKS_TE"/>
    <property type="match status" value="1"/>
</dbReference>
<dbReference type="InterPro" id="IPR001031">
    <property type="entry name" value="Thioesterase"/>
</dbReference>
<feature type="domain" description="Carrier" evidence="4">
    <location>
        <begin position="952"/>
        <end position="1028"/>
    </location>
</feature>
<accession>A0A011UZ34</accession>
<dbReference type="Gene3D" id="3.30.559.10">
    <property type="entry name" value="Chloramphenicol acetyltransferase-like domain"/>
    <property type="match status" value="1"/>
</dbReference>
<evidence type="ECO:0000256" key="2">
    <source>
        <dbReference type="ARBA" id="ARBA00022450"/>
    </source>
</evidence>
<dbReference type="GO" id="GO:0031177">
    <property type="term" value="F:phosphopantetheine binding"/>
    <property type="evidence" value="ECO:0007669"/>
    <property type="project" value="InterPro"/>
</dbReference>
<evidence type="ECO:0000313" key="5">
    <source>
        <dbReference type="EMBL" id="EXL01415.1"/>
    </source>
</evidence>
<dbReference type="PATRIC" id="fig|69279.3.peg.4744"/>
<dbReference type="InterPro" id="IPR000873">
    <property type="entry name" value="AMP-dep_synth/lig_dom"/>
</dbReference>
<reference evidence="6 8" key="2">
    <citation type="submission" date="2019-03" db="EMBL/GenBank/DDBJ databases">
        <title>Genomic Encyclopedia of Type Strains, Phase IV (KMG-IV): sequencing the most valuable type-strain genomes for metagenomic binning, comparative biology and taxonomic classification.</title>
        <authorList>
            <person name="Goeker M."/>
        </authorList>
    </citation>
    <scope>NUCLEOTIDE SEQUENCE [LARGE SCALE GENOMIC DNA]</scope>
    <source>
        <strain evidence="6 8">DSM 11603</strain>
    </source>
</reference>
<dbReference type="Proteomes" id="UP000294958">
    <property type="component" value="Unassembled WGS sequence"/>
</dbReference>
<evidence type="ECO:0000313" key="6">
    <source>
        <dbReference type="EMBL" id="TDR30542.1"/>
    </source>
</evidence>
<dbReference type="CDD" id="cd17646">
    <property type="entry name" value="A_NRPS_AB3403-like"/>
    <property type="match status" value="1"/>
</dbReference>
<name>A0A011UZ34_9HYPH</name>
<dbReference type="SMART" id="SM00823">
    <property type="entry name" value="PKS_PP"/>
    <property type="match status" value="1"/>
</dbReference>
<dbReference type="Gene3D" id="3.30.300.30">
    <property type="match status" value="1"/>
</dbReference>
<dbReference type="InterPro" id="IPR020806">
    <property type="entry name" value="PKS_PP-bd"/>
</dbReference>
<dbReference type="GO" id="GO:0009366">
    <property type="term" value="C:enterobactin synthetase complex"/>
    <property type="evidence" value="ECO:0007669"/>
    <property type="project" value="TreeGrafter"/>
</dbReference>
<dbReference type="Pfam" id="PF00550">
    <property type="entry name" value="PP-binding"/>
    <property type="match status" value="1"/>
</dbReference>
<dbReference type="Gene3D" id="3.40.50.12780">
    <property type="entry name" value="N-terminal domain of ligase-like"/>
    <property type="match status" value="1"/>
</dbReference>
<dbReference type="RefSeq" id="WP_035033288.1">
    <property type="nucleotide sequence ID" value="NZ_KK073915.1"/>
</dbReference>
<dbReference type="InterPro" id="IPR042099">
    <property type="entry name" value="ANL_N_sf"/>
</dbReference>
<evidence type="ECO:0000313" key="7">
    <source>
        <dbReference type="Proteomes" id="UP000019849"/>
    </source>
</evidence>
<dbReference type="Proteomes" id="UP000019849">
    <property type="component" value="Unassembled WGS sequence"/>
</dbReference>
<dbReference type="InterPro" id="IPR009081">
    <property type="entry name" value="PP-bd_ACP"/>
</dbReference>
<dbReference type="FunFam" id="3.30.300.30:FF:000010">
    <property type="entry name" value="Enterobactin synthetase component F"/>
    <property type="match status" value="1"/>
</dbReference>
<dbReference type="InterPro" id="IPR001242">
    <property type="entry name" value="Condensation_dom"/>
</dbReference>